<name>A0A0V1C3N9_TRIBR</name>
<dbReference type="EMBL" id="JYDI01000928">
    <property type="protein sequence ID" value="KRY43746.1"/>
    <property type="molecule type" value="Genomic_DNA"/>
</dbReference>
<dbReference type="AlphaFoldDB" id="A0A0V1C3N9"/>
<reference evidence="1 2" key="1">
    <citation type="submission" date="2015-01" db="EMBL/GenBank/DDBJ databases">
        <title>Evolution of Trichinella species and genotypes.</title>
        <authorList>
            <person name="Korhonen P.K."/>
            <person name="Edoardo P."/>
            <person name="Giuseppe L.R."/>
            <person name="Gasser R.B."/>
        </authorList>
    </citation>
    <scope>NUCLEOTIDE SEQUENCE [LARGE SCALE GENOMIC DNA]</scope>
    <source>
        <strain evidence="1">ISS120</strain>
    </source>
</reference>
<protein>
    <submittedName>
        <fullName evidence="1">Uncharacterized protein</fullName>
    </submittedName>
</protein>
<comment type="caution">
    <text evidence="1">The sequence shown here is derived from an EMBL/GenBank/DDBJ whole genome shotgun (WGS) entry which is preliminary data.</text>
</comment>
<accession>A0A0V1C3N9</accession>
<sequence>MEEIQQTTDIIKSYPKCCFWFHFAFKNLQRKEKFKLHKTDGDALFVHFEPQKHEMLMYLITHFTAIYSRKMTLQN</sequence>
<keyword evidence="2" id="KW-1185">Reference proteome</keyword>
<evidence type="ECO:0000313" key="2">
    <source>
        <dbReference type="Proteomes" id="UP000054653"/>
    </source>
</evidence>
<gene>
    <name evidence="1" type="ORF">T03_5647</name>
</gene>
<feature type="non-terminal residue" evidence="1">
    <location>
        <position position="75"/>
    </location>
</feature>
<proteinExistence type="predicted"/>
<organism evidence="1 2">
    <name type="scientific">Trichinella britovi</name>
    <name type="common">Parasitic roundworm</name>
    <dbReference type="NCBI Taxonomy" id="45882"/>
    <lineage>
        <taxon>Eukaryota</taxon>
        <taxon>Metazoa</taxon>
        <taxon>Ecdysozoa</taxon>
        <taxon>Nematoda</taxon>
        <taxon>Enoplea</taxon>
        <taxon>Dorylaimia</taxon>
        <taxon>Trichinellida</taxon>
        <taxon>Trichinellidae</taxon>
        <taxon>Trichinella</taxon>
    </lineage>
</organism>
<evidence type="ECO:0000313" key="1">
    <source>
        <dbReference type="EMBL" id="KRY43746.1"/>
    </source>
</evidence>
<dbReference type="Proteomes" id="UP000054653">
    <property type="component" value="Unassembled WGS sequence"/>
</dbReference>